<dbReference type="AlphaFoldDB" id="A0A3T2ACE1"/>
<dbReference type="PANTHER" id="PTHR36834">
    <property type="entry name" value="MEMBRANE PROTEIN-RELATED"/>
    <property type="match status" value="1"/>
</dbReference>
<dbReference type="Proteomes" id="UP000401273">
    <property type="component" value="Unassembled WGS sequence"/>
</dbReference>
<dbReference type="EMBL" id="AAARLF010000001">
    <property type="protein sequence ID" value="EAE2896349.1"/>
    <property type="molecule type" value="Genomic_DNA"/>
</dbReference>
<dbReference type="RefSeq" id="WP_003718578.1">
    <property type="nucleotide sequence ID" value="NC_021823.1"/>
</dbReference>
<reference evidence="4" key="4">
    <citation type="submission" date="2020-01" db="EMBL/GenBank/DDBJ databases">
        <authorList>
            <consortium name="NCBI Pathogen Detection Project"/>
        </authorList>
    </citation>
    <scope>NUCLEOTIDE SEQUENCE</scope>
    <source>
        <strain evidence="4">CFIAFB20140010</strain>
        <strain evidence="5">LiDS0115</strain>
    </source>
</reference>
<sequence length="189" mass="21611">MTTIPISIPLTLIVICIFELVYFGIKKCIVKSSFNKNETLINVVFVAYLAVLAEVVLLPFNIVSSNTIRETFPFEAYLQVIPFKSISFYISHMTNYHIMIQFFGNVLLLAPLAIYMNINRSISVLKNLILALCLSFFIELSQSLLNLISQYPNNVSDIDDLILNVIGYMCALLLVPWFKTIFKLKNKFH</sequence>
<evidence type="ECO:0000313" key="7">
    <source>
        <dbReference type="Proteomes" id="UP000401273"/>
    </source>
</evidence>
<comment type="caution">
    <text evidence="4">The sequence shown here is derived from an EMBL/GenBank/DDBJ whole genome shotgun (WGS) entry which is preliminary data.</text>
</comment>
<dbReference type="InterPro" id="IPR053150">
    <property type="entry name" value="Teicoplanin_resist-assoc"/>
</dbReference>
<reference evidence="2 6" key="2">
    <citation type="submission" date="2018-06" db="EMBL/GenBank/DDBJ databases">
        <authorList>
            <consortium name="GenomeTrakr: Next Generation Sequencing Network for Food Pathogen Tracability"/>
        </authorList>
    </citation>
    <scope>NUCLEOTIDE SEQUENCE [LARGE SCALE GENOMIC DNA]</scope>
    <source>
        <strain evidence="2 6">FDA00006304</strain>
    </source>
</reference>
<protein>
    <submittedName>
        <fullName evidence="4">VanZ family protein</fullName>
    </submittedName>
</protein>
<reference evidence="3 7" key="3">
    <citation type="submission" date="2019-03" db="EMBL/GenBank/DDBJ databases">
        <authorList>
            <person name="Ashton P.M."/>
            <person name="Dallman T."/>
            <person name="Nair S."/>
            <person name="De Pinna E."/>
            <person name="Peters T."/>
            <person name="Grant K."/>
        </authorList>
    </citation>
    <scope>NUCLEOTIDE SEQUENCE [LARGE SCALE GENOMIC DNA]</scope>
    <source>
        <strain evidence="3">RL15000271</strain>
    </source>
</reference>
<dbReference type="Proteomes" id="UP000841561">
    <property type="component" value="Unassembled WGS sequence"/>
</dbReference>
<dbReference type="Proteomes" id="UP000368805">
    <property type="component" value="Unassembled WGS sequence"/>
</dbReference>
<dbReference type="PANTHER" id="PTHR36834:SF1">
    <property type="entry name" value="INTEGRAL MEMBRANE PROTEIN"/>
    <property type="match status" value="1"/>
</dbReference>
<evidence type="ECO:0000259" key="1">
    <source>
        <dbReference type="Pfam" id="PF04892"/>
    </source>
</evidence>
<dbReference type="EMBL" id="AAAQVA010000004">
    <property type="protein sequence ID" value="EAE1632267.1"/>
    <property type="molecule type" value="Genomic_DNA"/>
</dbReference>
<name>A0A3T2ACE1_LISMN</name>
<evidence type="ECO:0000313" key="2">
    <source>
        <dbReference type="EMBL" id="EAE1632267.1"/>
    </source>
</evidence>
<accession>A0A3T2ACE1</accession>
<dbReference type="EMBL" id="DAAKPP010000001">
    <property type="protein sequence ID" value="HAC3054126.1"/>
    <property type="molecule type" value="Genomic_DNA"/>
</dbReference>
<evidence type="ECO:0000313" key="3">
    <source>
        <dbReference type="EMBL" id="EAE2896349.1"/>
    </source>
</evidence>
<reference evidence="4 8" key="1">
    <citation type="journal article" date="2018" name="Genome Biol.">
        <title>SKESA: strategic k-mer extension for scrupulous assemblies.</title>
        <authorList>
            <person name="Souvorov A."/>
            <person name="Agarwala R."/>
            <person name="Lipman D.J."/>
        </authorList>
    </citation>
    <scope>NUCLEOTIDE SEQUENCE [LARGE SCALE GENOMIC DNA]</scope>
    <source>
        <strain evidence="4">CFIAFB20140010</strain>
        <strain evidence="5 8">LiDS0115</strain>
    </source>
</reference>
<dbReference type="Pfam" id="PF04892">
    <property type="entry name" value="VanZ"/>
    <property type="match status" value="1"/>
</dbReference>
<proteinExistence type="predicted"/>
<gene>
    <name evidence="2" type="ORF">ARR48_10740</name>
    <name evidence="3" type="ORF">E1W43_00080</name>
    <name evidence="4" type="ORF">GYP27_08320</name>
    <name evidence="5" type="ORF">GZK27_01220</name>
</gene>
<organism evidence="4">
    <name type="scientific">Listeria monocytogenes</name>
    <dbReference type="NCBI Taxonomy" id="1639"/>
    <lineage>
        <taxon>Bacteria</taxon>
        <taxon>Bacillati</taxon>
        <taxon>Bacillota</taxon>
        <taxon>Bacilli</taxon>
        <taxon>Bacillales</taxon>
        <taxon>Listeriaceae</taxon>
        <taxon>Listeria</taxon>
    </lineage>
</organism>
<feature type="domain" description="VanZ-like" evidence="1">
    <location>
        <begin position="45"/>
        <end position="178"/>
    </location>
</feature>
<evidence type="ECO:0000313" key="5">
    <source>
        <dbReference type="EMBL" id="HAC3054126.1"/>
    </source>
</evidence>
<evidence type="ECO:0000313" key="4">
    <source>
        <dbReference type="EMBL" id="HAB7721981.1"/>
    </source>
</evidence>
<dbReference type="EMBL" id="DAAHYZ010000005">
    <property type="protein sequence ID" value="HAB7721981.1"/>
    <property type="molecule type" value="Genomic_DNA"/>
</dbReference>
<evidence type="ECO:0000313" key="6">
    <source>
        <dbReference type="Proteomes" id="UP000368805"/>
    </source>
</evidence>
<evidence type="ECO:0000313" key="8">
    <source>
        <dbReference type="Proteomes" id="UP000841561"/>
    </source>
</evidence>
<dbReference type="Proteomes" id="UP000840569">
    <property type="component" value="Unassembled WGS sequence"/>
</dbReference>
<dbReference type="InterPro" id="IPR006976">
    <property type="entry name" value="VanZ-like"/>
</dbReference>